<dbReference type="AlphaFoldDB" id="A0A1M6E3L8"/>
<reference evidence="2" key="1">
    <citation type="submission" date="2016-11" db="EMBL/GenBank/DDBJ databases">
        <authorList>
            <person name="Varghese N."/>
            <person name="Submissions S."/>
        </authorList>
    </citation>
    <scope>NUCLEOTIDE SEQUENCE [LARGE SCALE GENOMIC DNA]</scope>
    <source>
        <strain evidence="2">DSM 26884</strain>
    </source>
</reference>
<protein>
    <submittedName>
        <fullName evidence="1">Uncharacterized protein</fullName>
    </submittedName>
</protein>
<evidence type="ECO:0000313" key="2">
    <source>
        <dbReference type="Proteomes" id="UP000184192"/>
    </source>
</evidence>
<proteinExistence type="predicted"/>
<accession>A0A1M6E3L8</accession>
<dbReference type="RefSeq" id="WP_139261829.1">
    <property type="nucleotide sequence ID" value="NZ_FQZN01000008.1"/>
</dbReference>
<gene>
    <name evidence="1" type="ORF">SAMN05444350_10885</name>
</gene>
<dbReference type="Proteomes" id="UP000184192">
    <property type="component" value="Unassembled WGS sequence"/>
</dbReference>
<dbReference type="EMBL" id="FQZN01000008">
    <property type="protein sequence ID" value="SHI80086.1"/>
    <property type="molecule type" value="Genomic_DNA"/>
</dbReference>
<sequence>MKRILNASEMKQIRGGAAWYRCVCSEPGSVVIVNKTPITRIIKAETITNATLHAERDECLTYQVISCTYDKPA</sequence>
<name>A0A1M6E3L8_9BACE</name>
<keyword evidence="2" id="KW-1185">Reference proteome</keyword>
<dbReference type="GeneID" id="92711778"/>
<evidence type="ECO:0000313" key="1">
    <source>
        <dbReference type="EMBL" id="SHI80086.1"/>
    </source>
</evidence>
<organism evidence="1 2">
    <name type="scientific">Bacteroides stercorirosoris</name>
    <dbReference type="NCBI Taxonomy" id="871324"/>
    <lineage>
        <taxon>Bacteria</taxon>
        <taxon>Pseudomonadati</taxon>
        <taxon>Bacteroidota</taxon>
        <taxon>Bacteroidia</taxon>
        <taxon>Bacteroidales</taxon>
        <taxon>Bacteroidaceae</taxon>
        <taxon>Bacteroides</taxon>
    </lineage>
</organism>